<keyword evidence="3" id="KW-1185">Reference proteome</keyword>
<keyword evidence="1" id="KW-0175">Coiled coil</keyword>
<proteinExistence type="predicted"/>
<dbReference type="Proteomes" id="UP001497472">
    <property type="component" value="Unassembled WGS sequence"/>
</dbReference>
<name>A0AAV1JL57_9NEOP</name>
<feature type="non-terminal residue" evidence="2">
    <location>
        <position position="71"/>
    </location>
</feature>
<comment type="caution">
    <text evidence="2">The sequence shown here is derived from an EMBL/GenBank/DDBJ whole genome shotgun (WGS) entry which is preliminary data.</text>
</comment>
<evidence type="ECO:0000313" key="2">
    <source>
        <dbReference type="EMBL" id="CAK1550156.1"/>
    </source>
</evidence>
<feature type="coiled-coil region" evidence="1">
    <location>
        <begin position="6"/>
        <end position="40"/>
    </location>
</feature>
<dbReference type="AlphaFoldDB" id="A0AAV1JL57"/>
<evidence type="ECO:0000313" key="3">
    <source>
        <dbReference type="Proteomes" id="UP001497472"/>
    </source>
</evidence>
<sequence length="71" mass="8055">MIEREFAELKKELPKMAARIEEYRIEEEASKKELRDVLNQGINEFKSYASVAATAVKTGGKGKTKTEYETA</sequence>
<accession>A0AAV1JL57</accession>
<evidence type="ECO:0000256" key="1">
    <source>
        <dbReference type="SAM" id="Coils"/>
    </source>
</evidence>
<reference evidence="2 3" key="1">
    <citation type="submission" date="2023-11" db="EMBL/GenBank/DDBJ databases">
        <authorList>
            <person name="Okamura Y."/>
        </authorList>
    </citation>
    <scope>NUCLEOTIDE SEQUENCE [LARGE SCALE GENOMIC DNA]</scope>
</reference>
<dbReference type="EMBL" id="CAVLEF010000062">
    <property type="protein sequence ID" value="CAK1550156.1"/>
    <property type="molecule type" value="Genomic_DNA"/>
</dbReference>
<organism evidence="2 3">
    <name type="scientific">Leptosia nina</name>
    <dbReference type="NCBI Taxonomy" id="320188"/>
    <lineage>
        <taxon>Eukaryota</taxon>
        <taxon>Metazoa</taxon>
        <taxon>Ecdysozoa</taxon>
        <taxon>Arthropoda</taxon>
        <taxon>Hexapoda</taxon>
        <taxon>Insecta</taxon>
        <taxon>Pterygota</taxon>
        <taxon>Neoptera</taxon>
        <taxon>Endopterygota</taxon>
        <taxon>Lepidoptera</taxon>
        <taxon>Glossata</taxon>
        <taxon>Ditrysia</taxon>
        <taxon>Papilionoidea</taxon>
        <taxon>Pieridae</taxon>
        <taxon>Pierinae</taxon>
        <taxon>Leptosia</taxon>
    </lineage>
</organism>
<protein>
    <submittedName>
        <fullName evidence="2">Uncharacterized protein</fullName>
    </submittedName>
</protein>
<gene>
    <name evidence="2" type="ORF">LNINA_LOCUS9395</name>
</gene>